<reference evidence="2 3" key="1">
    <citation type="submission" date="2014-02" db="EMBL/GenBank/DDBJ databases">
        <title>The genome sequence of Colletotrichum nymphaeae SA-01.</title>
        <authorList>
            <person name="Baroncelli R."/>
            <person name="Thon M.R."/>
        </authorList>
    </citation>
    <scope>NUCLEOTIDE SEQUENCE [LARGE SCALE GENOMIC DNA]</scope>
    <source>
        <strain evidence="2 3">SA-01</strain>
    </source>
</reference>
<organism evidence="2 3">
    <name type="scientific">Colletotrichum nymphaeae SA-01</name>
    <dbReference type="NCBI Taxonomy" id="1460502"/>
    <lineage>
        <taxon>Eukaryota</taxon>
        <taxon>Fungi</taxon>
        <taxon>Dikarya</taxon>
        <taxon>Ascomycota</taxon>
        <taxon>Pezizomycotina</taxon>
        <taxon>Sordariomycetes</taxon>
        <taxon>Hypocreomycetidae</taxon>
        <taxon>Glomerellales</taxon>
        <taxon>Glomerellaceae</taxon>
        <taxon>Colletotrichum</taxon>
        <taxon>Colletotrichum acutatum species complex</taxon>
    </lineage>
</organism>
<evidence type="ECO:0000313" key="2">
    <source>
        <dbReference type="EMBL" id="KXH43612.1"/>
    </source>
</evidence>
<dbReference type="EMBL" id="JEMN01001226">
    <property type="protein sequence ID" value="KXH43612.1"/>
    <property type="molecule type" value="Genomic_DNA"/>
</dbReference>
<keyword evidence="3" id="KW-1185">Reference proteome</keyword>
<feature type="region of interest" description="Disordered" evidence="1">
    <location>
        <begin position="23"/>
        <end position="42"/>
    </location>
</feature>
<proteinExistence type="predicted"/>
<dbReference type="Proteomes" id="UP000070054">
    <property type="component" value="Unassembled WGS sequence"/>
</dbReference>
<evidence type="ECO:0000256" key="1">
    <source>
        <dbReference type="SAM" id="MobiDB-lite"/>
    </source>
</evidence>
<comment type="caution">
    <text evidence="2">The sequence shown here is derived from an EMBL/GenBank/DDBJ whole genome shotgun (WGS) entry which is preliminary data.</text>
</comment>
<evidence type="ECO:0000313" key="3">
    <source>
        <dbReference type="Proteomes" id="UP000070054"/>
    </source>
</evidence>
<name>A0A135T630_9PEZI</name>
<dbReference type="AlphaFoldDB" id="A0A135T630"/>
<protein>
    <submittedName>
        <fullName evidence="2">Uncharacterized protein</fullName>
    </submittedName>
</protein>
<accession>A0A135T630</accession>
<sequence length="314" mass="35292">MPPPGAATVLFDLRNDLETYFPAYDRPEGHKSAPAAQPSDGSKTVEEFTFGRVLDAKQFISLAKDPFMNEASLEILDEDQLLSTVHPSLEACSEADTSALCARHFFNAAEHIFKRGSDGVNMGQRRTEFRSSMEYSFVPSGRTHHSTKKNALVPESLRTDFLFVFKDSNENLSIGDCLPGEPSRPFAVMELKCFGFLDDFVEDLRRVQAGGTRNFRSKQKHILKYHQSTQVRLGQVARYCFGVRTEFGALCDYKWLVLLHFDGMQIHPGATPIQVHTKGHGGRFSYCIVERHRAKPLVWAGFLKFAALHTPADD</sequence>
<gene>
    <name evidence="2" type="ORF">CNYM01_02751</name>
</gene>